<protein>
    <recommendedName>
        <fullName evidence="6">CXXC-type domain-containing protein</fullName>
    </recommendedName>
</protein>
<feature type="region of interest" description="Disordered" evidence="5">
    <location>
        <begin position="1"/>
        <end position="99"/>
    </location>
</feature>
<keyword evidence="8" id="KW-1185">Reference proteome</keyword>
<gene>
    <name evidence="7" type="ORF">TCAL_14979</name>
</gene>
<keyword evidence="3" id="KW-0862">Zinc</keyword>
<evidence type="ECO:0000256" key="4">
    <source>
        <dbReference type="PROSITE-ProRule" id="PRU00509"/>
    </source>
</evidence>
<accession>A0A553N7M7</accession>
<feature type="domain" description="CXXC-type" evidence="6">
    <location>
        <begin position="341"/>
        <end position="387"/>
    </location>
</feature>
<organism evidence="7 8">
    <name type="scientific">Tigriopus californicus</name>
    <name type="common">Marine copepod</name>
    <dbReference type="NCBI Taxonomy" id="6832"/>
    <lineage>
        <taxon>Eukaryota</taxon>
        <taxon>Metazoa</taxon>
        <taxon>Ecdysozoa</taxon>
        <taxon>Arthropoda</taxon>
        <taxon>Crustacea</taxon>
        <taxon>Multicrustacea</taxon>
        <taxon>Hexanauplia</taxon>
        <taxon>Copepoda</taxon>
        <taxon>Harpacticoida</taxon>
        <taxon>Harpacticidae</taxon>
        <taxon>Tigriopus</taxon>
    </lineage>
</organism>
<dbReference type="GO" id="GO:0008270">
    <property type="term" value="F:zinc ion binding"/>
    <property type="evidence" value="ECO:0007669"/>
    <property type="project" value="UniProtKB-KW"/>
</dbReference>
<dbReference type="InterPro" id="IPR002857">
    <property type="entry name" value="Znf_CXXC"/>
</dbReference>
<dbReference type="AlphaFoldDB" id="A0A553N7M7"/>
<keyword evidence="2 4" id="KW-0863">Zinc-finger</keyword>
<evidence type="ECO:0000313" key="7">
    <source>
        <dbReference type="EMBL" id="TRY61413.1"/>
    </source>
</evidence>
<comment type="caution">
    <text evidence="7">The sequence shown here is derived from an EMBL/GenBank/DDBJ whole genome shotgun (WGS) entry which is preliminary data.</text>
</comment>
<dbReference type="PROSITE" id="PS51058">
    <property type="entry name" value="ZF_CXXC"/>
    <property type="match status" value="1"/>
</dbReference>
<feature type="compositionally biased region" description="Basic and acidic residues" evidence="5">
    <location>
        <begin position="24"/>
        <end position="35"/>
    </location>
</feature>
<evidence type="ECO:0000256" key="5">
    <source>
        <dbReference type="SAM" id="MobiDB-lite"/>
    </source>
</evidence>
<dbReference type="STRING" id="6832.A0A553N7M7"/>
<evidence type="ECO:0000256" key="3">
    <source>
        <dbReference type="ARBA" id="ARBA00022833"/>
    </source>
</evidence>
<dbReference type="Proteomes" id="UP000318571">
    <property type="component" value="Chromosome 8"/>
</dbReference>
<feature type="region of interest" description="Disordered" evidence="5">
    <location>
        <begin position="146"/>
        <end position="166"/>
    </location>
</feature>
<evidence type="ECO:0000256" key="2">
    <source>
        <dbReference type="ARBA" id="ARBA00022771"/>
    </source>
</evidence>
<evidence type="ECO:0000256" key="1">
    <source>
        <dbReference type="ARBA" id="ARBA00022723"/>
    </source>
</evidence>
<dbReference type="EMBL" id="VCGU01000459">
    <property type="protein sequence ID" value="TRY61413.1"/>
    <property type="molecule type" value="Genomic_DNA"/>
</dbReference>
<keyword evidence="1" id="KW-0479">Metal-binding</keyword>
<reference evidence="7 8" key="1">
    <citation type="journal article" date="2018" name="Nat. Ecol. Evol.">
        <title>Genomic signatures of mitonuclear coevolution across populations of Tigriopus californicus.</title>
        <authorList>
            <person name="Barreto F.S."/>
            <person name="Watson E.T."/>
            <person name="Lima T.G."/>
            <person name="Willett C.S."/>
            <person name="Edmands S."/>
            <person name="Li W."/>
            <person name="Burton R.S."/>
        </authorList>
    </citation>
    <scope>NUCLEOTIDE SEQUENCE [LARGE SCALE GENOMIC DNA]</scope>
    <source>
        <strain evidence="7 8">San Diego</strain>
    </source>
</reference>
<proteinExistence type="predicted"/>
<name>A0A553N7M7_TIGCA</name>
<sequence length="394" mass="42269">MSSRPRRSAAKAAQIVISKVTGRLQDRQNTDHDTSASESSSEEDMDISEDIKPDIKSTTKSPRGGRGRKRERSPSPYVVPKAASPKKTGSAPTGKTVKAVKGAPTIVSVKGSPPKKVIKIVHKSALKSGPPDQVVSEKAGVGPVRVERVKKVPPPPPEADIDEIEDELDGENVDIVVVDNSALKYEISEDAFDDSSTDEDENGEPLKAAGLSNVIELGKGTTGRCGKCHGCKRPKCGECSACKRGDLVNCIDDYCTEDEKGRAVRAAAKELYIKSQTKADGHPSNNTTALSNATILKNKELSMGRSLDNRTAKPVPLKLDNNASRNVKKKPADYVYGASASAAKSRRCGECEGCMRDDCGECVPCKDKPRFGGRGTKKRACTERTCRLKTKTLT</sequence>
<evidence type="ECO:0000259" key="6">
    <source>
        <dbReference type="PROSITE" id="PS51058"/>
    </source>
</evidence>
<dbReference type="Pfam" id="PF02008">
    <property type="entry name" value="zf-CXXC"/>
    <property type="match status" value="1"/>
</dbReference>
<dbReference type="GO" id="GO:0003677">
    <property type="term" value="F:DNA binding"/>
    <property type="evidence" value="ECO:0007669"/>
    <property type="project" value="InterPro"/>
</dbReference>
<evidence type="ECO:0000313" key="8">
    <source>
        <dbReference type="Proteomes" id="UP000318571"/>
    </source>
</evidence>